<dbReference type="EMBL" id="LT669839">
    <property type="protein sequence ID" value="SHD75685.1"/>
    <property type="molecule type" value="Genomic_DNA"/>
</dbReference>
<accession>A0A1M4PJQ8</accession>
<organism evidence="2 3">
    <name type="scientific">[Clostridium] ultunense Esp</name>
    <dbReference type="NCBI Taxonomy" id="1288971"/>
    <lineage>
        <taxon>Bacteria</taxon>
        <taxon>Bacillati</taxon>
        <taxon>Bacillota</taxon>
        <taxon>Tissierellia</taxon>
        <taxon>Tissierellales</taxon>
        <taxon>Tepidimicrobiaceae</taxon>
        <taxon>Schnuerera</taxon>
    </lineage>
</organism>
<protein>
    <submittedName>
        <fullName evidence="2">Uncharacterized protein</fullName>
    </submittedName>
</protein>
<dbReference type="AlphaFoldDB" id="A0A1M4PJQ8"/>
<dbReference type="EMBL" id="LT669839">
    <property type="protein sequence ID" value="SHD75688.1"/>
    <property type="molecule type" value="Genomic_DNA"/>
</dbReference>
<dbReference type="RefSeq" id="WP_025640295.1">
    <property type="nucleotide sequence ID" value="NZ_LT669839.1"/>
</dbReference>
<keyword evidence="3" id="KW-1185">Reference proteome</keyword>
<evidence type="ECO:0000313" key="1">
    <source>
        <dbReference type="EMBL" id="SHD75685.1"/>
    </source>
</evidence>
<name>A0A1M4PJQ8_9FIRM</name>
<proteinExistence type="predicted"/>
<dbReference type="Proteomes" id="UP000245423">
    <property type="component" value="Chromosome 1"/>
</dbReference>
<evidence type="ECO:0000313" key="3">
    <source>
        <dbReference type="Proteomes" id="UP000245423"/>
    </source>
</evidence>
<evidence type="ECO:0000313" key="2">
    <source>
        <dbReference type="EMBL" id="SHD75688.1"/>
    </source>
</evidence>
<reference evidence="2 3" key="1">
    <citation type="submission" date="2016-11" db="EMBL/GenBank/DDBJ databases">
        <authorList>
            <person name="Manzoor S."/>
        </authorList>
    </citation>
    <scope>NUCLEOTIDE SEQUENCE [LARGE SCALE GENOMIC DNA]</scope>
    <source>
        <strain evidence="2">Clostridium ultunense strain Esp</strain>
    </source>
</reference>
<sequence length="65" mass="7553">MSKRNTYTDEFKTMIAEVTPNFNKNTMYGKIRYIVDSPINYLKDKNLILILTYASKLVSKTTQSP</sequence>
<gene>
    <name evidence="1" type="ORF">CUESP1_0290</name>
    <name evidence="2" type="ORF">CUESP1_0293</name>
</gene>